<keyword evidence="2" id="KW-1185">Reference proteome</keyword>
<proteinExistence type="predicted"/>
<dbReference type="Proteomes" id="UP000317650">
    <property type="component" value="Chromosome 6"/>
</dbReference>
<comment type="caution">
    <text evidence="1">The sequence shown here is derived from an EMBL/GenBank/DDBJ whole genome shotgun (WGS) entry which is preliminary data.</text>
</comment>
<name>A0A4S8IMT9_MUSBA</name>
<evidence type="ECO:0000313" key="1">
    <source>
        <dbReference type="EMBL" id="THU49838.1"/>
    </source>
</evidence>
<dbReference type="EMBL" id="PYDT01000009">
    <property type="protein sequence ID" value="THU49838.1"/>
    <property type="molecule type" value="Genomic_DNA"/>
</dbReference>
<protein>
    <submittedName>
        <fullName evidence="1">Uncharacterized protein</fullName>
    </submittedName>
</protein>
<reference evidence="1 2" key="1">
    <citation type="journal article" date="2019" name="Nat. Plants">
        <title>Genome sequencing of Musa balbisiana reveals subgenome evolution and function divergence in polyploid bananas.</title>
        <authorList>
            <person name="Yao X."/>
        </authorList>
    </citation>
    <scope>NUCLEOTIDE SEQUENCE [LARGE SCALE GENOMIC DNA]</scope>
    <source>
        <strain evidence="2">cv. DH-PKW</strain>
        <tissue evidence="1">Leaves</tissue>
    </source>
</reference>
<evidence type="ECO:0000313" key="2">
    <source>
        <dbReference type="Proteomes" id="UP000317650"/>
    </source>
</evidence>
<sequence length="171" mass="18207">MGFSYSLSRDATSSGSKKGLRLLLDADPLESLPDALPASVRLFLHGVCTANPIRFALSEELKGLSIRFESRSPLLGSRRCGAFSFPNALLICFLGDAETFEEWSFAGFFSGVQNGVSSARSSMSSRASMTSEGTSFATLLSNRSMVRSAGGDLLHSLLMTSSASSASHFFP</sequence>
<gene>
    <name evidence="1" type="ORF">C4D60_Mb06t13790</name>
</gene>
<dbReference type="AlphaFoldDB" id="A0A4S8IMT9"/>
<organism evidence="1 2">
    <name type="scientific">Musa balbisiana</name>
    <name type="common">Banana</name>
    <dbReference type="NCBI Taxonomy" id="52838"/>
    <lineage>
        <taxon>Eukaryota</taxon>
        <taxon>Viridiplantae</taxon>
        <taxon>Streptophyta</taxon>
        <taxon>Embryophyta</taxon>
        <taxon>Tracheophyta</taxon>
        <taxon>Spermatophyta</taxon>
        <taxon>Magnoliopsida</taxon>
        <taxon>Liliopsida</taxon>
        <taxon>Zingiberales</taxon>
        <taxon>Musaceae</taxon>
        <taxon>Musa</taxon>
    </lineage>
</organism>
<accession>A0A4S8IMT9</accession>